<sequence>HRLEVNVLSRFCVRPGRGFMVHTLHASYEGTTSNFPLGRIREELKYTKPYGRL</sequence>
<name>A0A9N9P5B9_9GLOM</name>
<evidence type="ECO:0000313" key="1">
    <source>
        <dbReference type="EMBL" id="CAG8788848.1"/>
    </source>
</evidence>
<proteinExistence type="predicted"/>
<dbReference type="Proteomes" id="UP000789342">
    <property type="component" value="Unassembled WGS sequence"/>
</dbReference>
<feature type="non-terminal residue" evidence="1">
    <location>
        <position position="53"/>
    </location>
</feature>
<evidence type="ECO:0000313" key="2">
    <source>
        <dbReference type="Proteomes" id="UP000789342"/>
    </source>
</evidence>
<gene>
    <name evidence="1" type="ORF">AMORRO_LOCUS17963</name>
</gene>
<dbReference type="EMBL" id="CAJVPV010059401">
    <property type="protein sequence ID" value="CAG8788848.1"/>
    <property type="molecule type" value="Genomic_DNA"/>
</dbReference>
<accession>A0A9N9P5B9</accession>
<comment type="caution">
    <text evidence="1">The sequence shown here is derived from an EMBL/GenBank/DDBJ whole genome shotgun (WGS) entry which is preliminary data.</text>
</comment>
<keyword evidence="2" id="KW-1185">Reference proteome</keyword>
<reference evidence="1" key="1">
    <citation type="submission" date="2021-06" db="EMBL/GenBank/DDBJ databases">
        <authorList>
            <person name="Kallberg Y."/>
            <person name="Tangrot J."/>
            <person name="Rosling A."/>
        </authorList>
    </citation>
    <scope>NUCLEOTIDE SEQUENCE</scope>
    <source>
        <strain evidence="1">CL551</strain>
    </source>
</reference>
<dbReference type="AlphaFoldDB" id="A0A9N9P5B9"/>
<protein>
    <submittedName>
        <fullName evidence="1">11156_t:CDS:1</fullName>
    </submittedName>
</protein>
<organism evidence="1 2">
    <name type="scientific">Acaulospora morrowiae</name>
    <dbReference type="NCBI Taxonomy" id="94023"/>
    <lineage>
        <taxon>Eukaryota</taxon>
        <taxon>Fungi</taxon>
        <taxon>Fungi incertae sedis</taxon>
        <taxon>Mucoromycota</taxon>
        <taxon>Glomeromycotina</taxon>
        <taxon>Glomeromycetes</taxon>
        <taxon>Diversisporales</taxon>
        <taxon>Acaulosporaceae</taxon>
        <taxon>Acaulospora</taxon>
    </lineage>
</organism>